<evidence type="ECO:0008006" key="5">
    <source>
        <dbReference type="Google" id="ProtNLM"/>
    </source>
</evidence>
<comment type="caution">
    <text evidence="3">The sequence shown here is derived from an EMBL/GenBank/DDBJ whole genome shotgun (WGS) entry which is preliminary data.</text>
</comment>
<dbReference type="Proteomes" id="UP000321049">
    <property type="component" value="Unassembled WGS sequence"/>
</dbReference>
<organism evidence="3 4">
    <name type="scientific">Cellulomonas terrae</name>
    <dbReference type="NCBI Taxonomy" id="311234"/>
    <lineage>
        <taxon>Bacteria</taxon>
        <taxon>Bacillati</taxon>
        <taxon>Actinomycetota</taxon>
        <taxon>Actinomycetes</taxon>
        <taxon>Micrococcales</taxon>
        <taxon>Cellulomonadaceae</taxon>
        <taxon>Cellulomonas</taxon>
    </lineage>
</organism>
<evidence type="ECO:0000313" key="4">
    <source>
        <dbReference type="Proteomes" id="UP000321049"/>
    </source>
</evidence>
<keyword evidence="4" id="KW-1185">Reference proteome</keyword>
<keyword evidence="1" id="KW-0175">Coiled coil</keyword>
<dbReference type="EMBL" id="BJWH01000004">
    <property type="protein sequence ID" value="GEL97567.1"/>
    <property type="molecule type" value="Genomic_DNA"/>
</dbReference>
<dbReference type="AlphaFoldDB" id="A0A511JHV4"/>
<gene>
    <name evidence="3" type="ORF">CTE05_11140</name>
</gene>
<proteinExistence type="predicted"/>
<accession>A0A511JHV4</accession>
<reference evidence="3 4" key="1">
    <citation type="submission" date="2019-07" db="EMBL/GenBank/DDBJ databases">
        <title>Whole genome shotgun sequence of Cellulomonas terrae NBRC 100819.</title>
        <authorList>
            <person name="Hosoyama A."/>
            <person name="Uohara A."/>
            <person name="Ohji S."/>
            <person name="Ichikawa N."/>
        </authorList>
    </citation>
    <scope>NUCLEOTIDE SEQUENCE [LARGE SCALE GENOMIC DNA]</scope>
    <source>
        <strain evidence="3 4">NBRC 100819</strain>
    </source>
</reference>
<evidence type="ECO:0000256" key="1">
    <source>
        <dbReference type="SAM" id="Coils"/>
    </source>
</evidence>
<feature type="coiled-coil region" evidence="1">
    <location>
        <begin position="131"/>
        <end position="173"/>
    </location>
</feature>
<evidence type="ECO:0000256" key="2">
    <source>
        <dbReference type="SAM" id="MobiDB-lite"/>
    </source>
</evidence>
<protein>
    <recommendedName>
        <fullName evidence="5">Restriction endonuclease type IV Mrr domain-containing protein</fullName>
    </recommendedName>
</protein>
<dbReference type="RefSeq" id="WP_186814751.1">
    <property type="nucleotide sequence ID" value="NZ_BJWH01000004.1"/>
</dbReference>
<evidence type="ECO:0000313" key="3">
    <source>
        <dbReference type="EMBL" id="GEL97567.1"/>
    </source>
</evidence>
<feature type="region of interest" description="Disordered" evidence="2">
    <location>
        <begin position="321"/>
        <end position="358"/>
    </location>
</feature>
<sequence>MSATGKDPQWRDAERFAERHARTVLARTDVRVTGPGSATELDLVGIDFAGRVEHRRSPVGRSDLEDLRVAAGSFVAVFYSRSGFTKTAVLWAEEHHIALFGYTDTGYASPANPVAVELVHRAQTESEHHVRAATEQVSRRANAARQEAERREREALALELRAEDEARRAAERRRVRRERSERVLGRTVALLLQIQIAPGVLSATVDRLSHSTIVAAVTDSADRLSMGDRPHAVALLRSMFDDAAAVLEVLTPPTARDTANYRTSRAAIERGLDALDAADGIGAIGHVAPEHVATHLRAAEQSWRALVGELAKALPAPLLTDVPVPRRPRHLTSPGEPLPPGVAERAPAAVSARGGHRS</sequence>
<name>A0A511JHV4_9CELL</name>